<keyword evidence="1" id="KW-0472">Membrane</keyword>
<keyword evidence="1" id="KW-0812">Transmembrane</keyword>
<dbReference type="AlphaFoldDB" id="A0A4R4W9S9"/>
<dbReference type="RefSeq" id="WP_202866294.1">
    <property type="nucleotide sequence ID" value="NZ_SMKR01000199.1"/>
</dbReference>
<feature type="non-terminal residue" evidence="2">
    <location>
        <position position="87"/>
    </location>
</feature>
<comment type="caution">
    <text evidence="2">The sequence shown here is derived from an EMBL/GenBank/DDBJ whole genome shotgun (WGS) entry which is preliminary data.</text>
</comment>
<dbReference type="EMBL" id="SMKR01000199">
    <property type="protein sequence ID" value="TDD15508.1"/>
    <property type="molecule type" value="Genomic_DNA"/>
</dbReference>
<protein>
    <submittedName>
        <fullName evidence="2">Uncharacterized protein</fullName>
    </submittedName>
</protein>
<keyword evidence="1" id="KW-1133">Transmembrane helix</keyword>
<keyword evidence="3" id="KW-1185">Reference proteome</keyword>
<gene>
    <name evidence="2" type="ORF">E1218_31320</name>
</gene>
<sequence length="87" mass="8698">MAGGLKGMLALVALAAVGLAVRWTTAGSIAAANSHDLDSLTVLVVGTVAWIAYGWLLLAVVTTALEQLPGAIGTLATAVATRITPQT</sequence>
<evidence type="ECO:0000313" key="2">
    <source>
        <dbReference type="EMBL" id="TDD15508.1"/>
    </source>
</evidence>
<reference evidence="2 3" key="1">
    <citation type="submission" date="2019-02" db="EMBL/GenBank/DDBJ databases">
        <title>Draft genome sequences of novel Actinobacteria.</title>
        <authorList>
            <person name="Sahin N."/>
            <person name="Ay H."/>
            <person name="Saygin H."/>
        </authorList>
    </citation>
    <scope>NUCLEOTIDE SEQUENCE [LARGE SCALE GENOMIC DNA]</scope>
    <source>
        <strain evidence="2 3">16K104</strain>
    </source>
</reference>
<accession>A0A4R4W9S9</accession>
<name>A0A4R4W9S9_9ACTN</name>
<dbReference type="Proteomes" id="UP000295172">
    <property type="component" value="Unassembled WGS sequence"/>
</dbReference>
<proteinExistence type="predicted"/>
<feature type="transmembrane region" description="Helical" evidence="1">
    <location>
        <begin position="40"/>
        <end position="61"/>
    </location>
</feature>
<organism evidence="2 3">
    <name type="scientific">Kribbella turkmenica</name>
    <dbReference type="NCBI Taxonomy" id="2530375"/>
    <lineage>
        <taxon>Bacteria</taxon>
        <taxon>Bacillati</taxon>
        <taxon>Actinomycetota</taxon>
        <taxon>Actinomycetes</taxon>
        <taxon>Propionibacteriales</taxon>
        <taxon>Kribbellaceae</taxon>
        <taxon>Kribbella</taxon>
    </lineage>
</organism>
<evidence type="ECO:0000256" key="1">
    <source>
        <dbReference type="SAM" id="Phobius"/>
    </source>
</evidence>
<evidence type="ECO:0000313" key="3">
    <source>
        <dbReference type="Proteomes" id="UP000295172"/>
    </source>
</evidence>